<dbReference type="Proteomes" id="UP001190640">
    <property type="component" value="Chromosome 2"/>
</dbReference>
<dbReference type="PROSITE" id="PS50845">
    <property type="entry name" value="RETICULON"/>
    <property type="match status" value="1"/>
</dbReference>
<comment type="subcellular location">
    <subcellularLocation>
        <location evidence="1 7">Endoplasmic reticulum membrane</location>
        <topology evidence="1 7">Multi-pass membrane protein</topology>
    </subcellularLocation>
</comment>
<dbReference type="AlphaFoldDB" id="A0AA97IXT8"/>
<evidence type="ECO:0000256" key="5">
    <source>
        <dbReference type="ARBA" id="ARBA00023136"/>
    </source>
</evidence>
<keyword evidence="9" id="KW-1185">Reference proteome</keyword>
<gene>
    <name evidence="10" type="primary">RTN1</name>
</gene>
<feature type="transmembrane region" description="Helical" evidence="7">
    <location>
        <begin position="35"/>
        <end position="64"/>
    </location>
</feature>
<evidence type="ECO:0000313" key="9">
    <source>
        <dbReference type="Proteomes" id="UP001190640"/>
    </source>
</evidence>
<dbReference type="GeneID" id="129324332"/>
<sequence length="208" mass="23697">MQASADSTKMECLWSNWKGQAIDLLYWRDIKQTGIMFGSILLLLFSLTQFSVVSVIAYLALAALSATISFRIYKSVLQAVQKTDEGHPFKNYLEMEMSLSQEQIQKYTDCLQLYVNNTVKELRRLFLVQDLVDSLKFAVLMWLLTYVGALFNGLTLLIMAVVSMFTLPVVYDKYQAQIDQYLGLVRTHMNTVVAKIQAKIPGAKRKAE</sequence>
<dbReference type="RefSeq" id="XP_054827505.1">
    <property type="nucleotide sequence ID" value="XM_054971530.1"/>
</dbReference>
<evidence type="ECO:0000256" key="3">
    <source>
        <dbReference type="ARBA" id="ARBA00022824"/>
    </source>
</evidence>
<dbReference type="GO" id="GO:0007420">
    <property type="term" value="P:brain development"/>
    <property type="evidence" value="ECO:0007669"/>
    <property type="project" value="TreeGrafter"/>
</dbReference>
<dbReference type="GO" id="GO:0043005">
    <property type="term" value="C:neuron projection"/>
    <property type="evidence" value="ECO:0007669"/>
    <property type="project" value="TreeGrafter"/>
</dbReference>
<name>A0AA97IXT8_EUBMA</name>
<dbReference type="FunFam" id="1.20.5.2480:FF:000001">
    <property type="entry name" value="Reticulon"/>
    <property type="match status" value="1"/>
</dbReference>
<dbReference type="Gene3D" id="1.20.5.2480">
    <property type="match status" value="1"/>
</dbReference>
<dbReference type="GO" id="GO:0005789">
    <property type="term" value="C:endoplasmic reticulum membrane"/>
    <property type="evidence" value="ECO:0007669"/>
    <property type="project" value="UniProtKB-SubCell"/>
</dbReference>
<feature type="domain" description="Reticulon" evidence="8">
    <location>
        <begin position="21"/>
        <end position="208"/>
    </location>
</feature>
<feature type="transmembrane region" description="Helical" evidence="7">
    <location>
        <begin position="150"/>
        <end position="171"/>
    </location>
</feature>
<dbReference type="InterPro" id="IPR003388">
    <property type="entry name" value="Reticulon"/>
</dbReference>
<evidence type="ECO:0000256" key="6">
    <source>
        <dbReference type="ARBA" id="ARBA00037306"/>
    </source>
</evidence>
<proteinExistence type="predicted"/>
<evidence type="ECO:0000256" key="2">
    <source>
        <dbReference type="ARBA" id="ARBA00022692"/>
    </source>
</evidence>
<organism evidence="9 10">
    <name type="scientific">Eublepharis macularius</name>
    <name type="common">Leopard gecko</name>
    <name type="synonym">Cyrtodactylus macularius</name>
    <dbReference type="NCBI Taxonomy" id="481883"/>
    <lineage>
        <taxon>Eukaryota</taxon>
        <taxon>Metazoa</taxon>
        <taxon>Chordata</taxon>
        <taxon>Craniata</taxon>
        <taxon>Vertebrata</taxon>
        <taxon>Euteleostomi</taxon>
        <taxon>Lepidosauria</taxon>
        <taxon>Squamata</taxon>
        <taxon>Bifurcata</taxon>
        <taxon>Gekkota</taxon>
        <taxon>Eublepharidae</taxon>
        <taxon>Eublepharinae</taxon>
        <taxon>Eublepharis</taxon>
    </lineage>
</organism>
<evidence type="ECO:0000313" key="10">
    <source>
        <dbReference type="RefSeq" id="XP_054827505.1"/>
    </source>
</evidence>
<keyword evidence="2 7" id="KW-0812">Transmembrane</keyword>
<keyword evidence="5 7" id="KW-0472">Membrane</keyword>
<dbReference type="PANTHER" id="PTHR45799">
    <property type="entry name" value="RETICULON-LIKE PROTEIN"/>
    <property type="match status" value="1"/>
</dbReference>
<protein>
    <recommendedName>
        <fullName evidence="7">Reticulon</fullName>
    </recommendedName>
</protein>
<keyword evidence="4 7" id="KW-1133">Transmembrane helix</keyword>
<dbReference type="GO" id="GO:0071787">
    <property type="term" value="P:endoplasmic reticulum tubular network formation"/>
    <property type="evidence" value="ECO:0007669"/>
    <property type="project" value="TreeGrafter"/>
</dbReference>
<accession>A0AA97IXT8</accession>
<evidence type="ECO:0000259" key="8">
    <source>
        <dbReference type="PROSITE" id="PS50845"/>
    </source>
</evidence>
<keyword evidence="3 7" id="KW-0256">Endoplasmic reticulum</keyword>
<evidence type="ECO:0000256" key="7">
    <source>
        <dbReference type="RuleBase" id="RU210713"/>
    </source>
</evidence>
<dbReference type="GO" id="GO:0030182">
    <property type="term" value="P:neuron differentiation"/>
    <property type="evidence" value="ECO:0007669"/>
    <property type="project" value="TreeGrafter"/>
</dbReference>
<dbReference type="Pfam" id="PF02453">
    <property type="entry name" value="Reticulon"/>
    <property type="match status" value="1"/>
</dbReference>
<evidence type="ECO:0000256" key="4">
    <source>
        <dbReference type="ARBA" id="ARBA00022989"/>
    </source>
</evidence>
<evidence type="ECO:0000256" key="1">
    <source>
        <dbReference type="ARBA" id="ARBA00004477"/>
    </source>
</evidence>
<comment type="function">
    <text evidence="6">Inhibits amyloid precursor protein processing, probably by blocking BACE1 activity.</text>
</comment>
<dbReference type="PANTHER" id="PTHR45799:SF5">
    <property type="entry name" value="RETICULON-1"/>
    <property type="match status" value="1"/>
</dbReference>
<dbReference type="GO" id="GO:0014069">
    <property type="term" value="C:postsynaptic density"/>
    <property type="evidence" value="ECO:0007669"/>
    <property type="project" value="TreeGrafter"/>
</dbReference>
<reference evidence="10" key="1">
    <citation type="submission" date="2025-08" db="UniProtKB">
        <authorList>
            <consortium name="RefSeq"/>
        </authorList>
    </citation>
    <scope>IDENTIFICATION</scope>
    <source>
        <tissue evidence="10">Blood</tissue>
    </source>
</reference>
<dbReference type="CTD" id="6252"/>
<dbReference type="InterPro" id="IPR046964">
    <property type="entry name" value="RTN1-4"/>
</dbReference>